<dbReference type="RefSeq" id="WP_344832175.1">
    <property type="nucleotide sequence ID" value="NZ_BAAAUV010000012.1"/>
</dbReference>
<sequence length="414" mass="44239">MEPDQLDRATLAALAREWLLHGHLQDRIGMPLLLETCDRETMQEVAIDTWSAVSPVYSRRARTALNFSGDDVSVIFKGMQLDIGAPHQFLDFRYRLTDAGHGEFFLASCGALLDVEPLGEDFVHGMCHTIEDPTFDATAGSVNPLAQVRPVHRPPRVPAGRLPHCAWTVVVADGAPVAPHPNESSVAASNAATITLPAPPPAPAEPGGWDDYSGPFDPDFQFEDLSHQALRSALAEIALQSHLLYRGFLLSVIDRFGADRAYAIMPRMLAGLAGITSERLCRALPLGGGAEGVAALLAVHPMLAPAGYLDVGVTATASGGLRLAIADCPLTAEPDGLTWLAPLADAPDGLASLVRPAAPYARVHPVDPAEGEWRAFEIVLDPSAEPLPEAPEVGLARFSTGATFTFERRRPVRT</sequence>
<dbReference type="Proteomes" id="UP001501237">
    <property type="component" value="Unassembled WGS sequence"/>
</dbReference>
<accession>A0ABP6QEJ0</accession>
<evidence type="ECO:0000313" key="1">
    <source>
        <dbReference type="EMBL" id="GAA3222262.1"/>
    </source>
</evidence>
<reference evidence="2" key="1">
    <citation type="journal article" date="2019" name="Int. J. Syst. Evol. Microbiol.">
        <title>The Global Catalogue of Microorganisms (GCM) 10K type strain sequencing project: providing services to taxonomists for standard genome sequencing and annotation.</title>
        <authorList>
            <consortium name="The Broad Institute Genomics Platform"/>
            <consortium name="The Broad Institute Genome Sequencing Center for Infectious Disease"/>
            <person name="Wu L."/>
            <person name="Ma J."/>
        </authorList>
    </citation>
    <scope>NUCLEOTIDE SEQUENCE [LARGE SCALE GENOMIC DNA]</scope>
    <source>
        <strain evidence="2">JCM 9377</strain>
    </source>
</reference>
<keyword evidence="2" id="KW-1185">Reference proteome</keyword>
<organism evidence="1 2">
    <name type="scientific">Actinocorallia longicatena</name>
    <dbReference type="NCBI Taxonomy" id="111803"/>
    <lineage>
        <taxon>Bacteria</taxon>
        <taxon>Bacillati</taxon>
        <taxon>Actinomycetota</taxon>
        <taxon>Actinomycetes</taxon>
        <taxon>Streptosporangiales</taxon>
        <taxon>Thermomonosporaceae</taxon>
        <taxon>Actinocorallia</taxon>
    </lineage>
</organism>
<protein>
    <submittedName>
        <fullName evidence="1">Uncharacterized protein</fullName>
    </submittedName>
</protein>
<dbReference type="EMBL" id="BAAAUV010000012">
    <property type="protein sequence ID" value="GAA3222262.1"/>
    <property type="molecule type" value="Genomic_DNA"/>
</dbReference>
<gene>
    <name evidence="1" type="ORF">GCM10010468_47970</name>
</gene>
<evidence type="ECO:0000313" key="2">
    <source>
        <dbReference type="Proteomes" id="UP001501237"/>
    </source>
</evidence>
<comment type="caution">
    <text evidence="1">The sequence shown here is derived from an EMBL/GenBank/DDBJ whole genome shotgun (WGS) entry which is preliminary data.</text>
</comment>
<proteinExistence type="predicted"/>
<name>A0ABP6QEJ0_9ACTN</name>